<name>A0A8J3VRS8_9ACTN</name>
<protein>
    <recommendedName>
        <fullName evidence="2">P68 RBP/TagC-like beta-propeller domain-containing protein</fullName>
    </recommendedName>
</protein>
<dbReference type="AlphaFoldDB" id="A0A8J3VRS8"/>
<accession>A0A8J3VRS8</accession>
<dbReference type="EMBL" id="BONZ01000038">
    <property type="protein sequence ID" value="GIH15791.1"/>
    <property type="molecule type" value="Genomic_DNA"/>
</dbReference>
<proteinExistence type="predicted"/>
<dbReference type="RefSeq" id="WP_203919417.1">
    <property type="nucleotide sequence ID" value="NZ_BONZ01000038.1"/>
</dbReference>
<feature type="chain" id="PRO_5035191573" description="P68 RBP/TagC-like beta-propeller domain-containing protein" evidence="1">
    <location>
        <begin position="31"/>
        <end position="354"/>
    </location>
</feature>
<dbReference type="InterPro" id="IPR006311">
    <property type="entry name" value="TAT_signal"/>
</dbReference>
<reference evidence="3" key="1">
    <citation type="submission" date="2021-01" db="EMBL/GenBank/DDBJ databases">
        <title>Whole genome shotgun sequence of Rugosimonospora africana NBRC 104875.</title>
        <authorList>
            <person name="Komaki H."/>
            <person name="Tamura T."/>
        </authorList>
    </citation>
    <scope>NUCLEOTIDE SEQUENCE</scope>
    <source>
        <strain evidence="3">NBRC 104875</strain>
    </source>
</reference>
<evidence type="ECO:0000313" key="4">
    <source>
        <dbReference type="Proteomes" id="UP000642748"/>
    </source>
</evidence>
<sequence length="354" mass="37607">MTDRTPARFGRRALLLAGGGALAAAGLAQAAPAAAHAAPTGRHGSPPHRPFDLTRPATALFRAKPLHNNTVLQSFAFDDHNRRLYAVQLMAGGQQLPDEPAPVSGATRAANGDLCLTQLDPAGNETGHMFLKGFGHGVQIGVEPHRSGAYLWTEVASDNYGGTNGWGQHLGRFRFADGAVLTASDPRIRQVALIPGTDHTTVSVNVREDLLLVRYARSGVFHYALFRLSEVNRGRCRVLTDIAQPTLPGTFQGFTFSGGNLYLLTGDAYGAAGSVSPVGNTHISRVDLRTGGIVADSLIEAGADLLFREPEGMAVATPDPRRPGNLRLCWGFASTVSSTDTAKLASVYYQDQRG</sequence>
<keyword evidence="1" id="KW-0732">Signal</keyword>
<evidence type="ECO:0000256" key="1">
    <source>
        <dbReference type="SAM" id="SignalP"/>
    </source>
</evidence>
<gene>
    <name evidence="3" type="ORF">Raf01_39630</name>
</gene>
<feature type="domain" description="P68 RBP/TagC-like beta-propeller" evidence="2">
    <location>
        <begin position="71"/>
        <end position="272"/>
    </location>
</feature>
<dbReference type="PROSITE" id="PS51318">
    <property type="entry name" value="TAT"/>
    <property type="match status" value="1"/>
</dbReference>
<evidence type="ECO:0000313" key="3">
    <source>
        <dbReference type="EMBL" id="GIH15791.1"/>
    </source>
</evidence>
<dbReference type="Proteomes" id="UP000642748">
    <property type="component" value="Unassembled WGS sequence"/>
</dbReference>
<evidence type="ECO:0000259" key="2">
    <source>
        <dbReference type="Pfam" id="PF21311"/>
    </source>
</evidence>
<keyword evidence="4" id="KW-1185">Reference proteome</keyword>
<organism evidence="3 4">
    <name type="scientific">Rugosimonospora africana</name>
    <dbReference type="NCBI Taxonomy" id="556532"/>
    <lineage>
        <taxon>Bacteria</taxon>
        <taxon>Bacillati</taxon>
        <taxon>Actinomycetota</taxon>
        <taxon>Actinomycetes</taxon>
        <taxon>Micromonosporales</taxon>
        <taxon>Micromonosporaceae</taxon>
        <taxon>Rugosimonospora</taxon>
    </lineage>
</organism>
<comment type="caution">
    <text evidence="3">The sequence shown here is derived from an EMBL/GenBank/DDBJ whole genome shotgun (WGS) entry which is preliminary data.</text>
</comment>
<feature type="signal peptide" evidence="1">
    <location>
        <begin position="1"/>
        <end position="30"/>
    </location>
</feature>
<dbReference type="Pfam" id="PF21311">
    <property type="entry name" value="Phage_RBD_prop"/>
    <property type="match status" value="1"/>
</dbReference>
<dbReference type="InterPro" id="IPR048799">
    <property type="entry name" value="P68_RBP_TagC-like_beta-prop"/>
</dbReference>